<name>A0AAU8IXI9_9ACTN</name>
<organism evidence="1">
    <name type="scientific">Streptomyces tabacisoli</name>
    <dbReference type="NCBI Taxonomy" id="3156398"/>
    <lineage>
        <taxon>Bacteria</taxon>
        <taxon>Bacillati</taxon>
        <taxon>Actinomycetota</taxon>
        <taxon>Actinomycetes</taxon>
        <taxon>Kitasatosporales</taxon>
        <taxon>Streptomycetaceae</taxon>
        <taxon>Streptomyces</taxon>
    </lineage>
</organism>
<accession>A0AAU8IXI9</accession>
<dbReference type="KEGG" id="stac:ABII15_23585"/>
<dbReference type="AlphaFoldDB" id="A0AAU8IXI9"/>
<dbReference type="InterPro" id="IPR019239">
    <property type="entry name" value="VapB_antitoxin"/>
</dbReference>
<sequence>MSLTHIDIDDEELETAKRLGGHRTKTAAVAAALQEYNMRRIRAAAHEKYFELAKDWDIEGAEAAHQADKDTHRQ</sequence>
<evidence type="ECO:0000313" key="1">
    <source>
        <dbReference type="EMBL" id="XCJ72758.1"/>
    </source>
</evidence>
<dbReference type="Pfam" id="PF09957">
    <property type="entry name" value="VapB_antitoxin"/>
    <property type="match status" value="1"/>
</dbReference>
<protein>
    <submittedName>
        <fullName evidence="1">Type II toxin-antitoxin system VapB family antitoxin</fullName>
    </submittedName>
</protein>
<dbReference type="RefSeq" id="WP_353944278.1">
    <property type="nucleotide sequence ID" value="NZ_CP159534.1"/>
</dbReference>
<dbReference type="EMBL" id="CP159534">
    <property type="protein sequence ID" value="XCJ72758.1"/>
    <property type="molecule type" value="Genomic_DNA"/>
</dbReference>
<proteinExistence type="predicted"/>
<gene>
    <name evidence="1" type="ORF">ABII15_23585</name>
</gene>
<reference evidence="1" key="1">
    <citation type="submission" date="2024-06" db="EMBL/GenBank/DDBJ databases">
        <title>Streptomyces sp. strain HUAS MG91 genome sequences.</title>
        <authorList>
            <person name="Mo P."/>
        </authorList>
    </citation>
    <scope>NUCLEOTIDE SEQUENCE</scope>
    <source>
        <strain evidence="1">HUAS MG91</strain>
    </source>
</reference>